<dbReference type="Proteomes" id="UP000653480">
    <property type="component" value="Unassembled WGS sequence"/>
</dbReference>
<gene>
    <name evidence="1" type="ORF">GCM10011574_55800</name>
</gene>
<dbReference type="EMBL" id="BMMN01000012">
    <property type="protein sequence ID" value="GGO24882.1"/>
    <property type="molecule type" value="Genomic_DNA"/>
</dbReference>
<evidence type="ECO:0000313" key="1">
    <source>
        <dbReference type="EMBL" id="GGO24882.1"/>
    </source>
</evidence>
<reference evidence="1" key="1">
    <citation type="journal article" date="2014" name="Int. J. Syst. Evol. Microbiol.">
        <title>Complete genome sequence of Corynebacterium casei LMG S-19264T (=DSM 44701T), isolated from a smear-ripened cheese.</title>
        <authorList>
            <consortium name="US DOE Joint Genome Institute (JGI-PGF)"/>
            <person name="Walter F."/>
            <person name="Albersmeier A."/>
            <person name="Kalinowski J."/>
            <person name="Ruckert C."/>
        </authorList>
    </citation>
    <scope>NUCLEOTIDE SEQUENCE</scope>
    <source>
        <strain evidence="1">CGMCC 4.7138</strain>
    </source>
</reference>
<dbReference type="AlphaFoldDB" id="A0A8H9LDH7"/>
<sequence length="41" mass="4306">MVENLGTAHLVTLECTDRLLRAAPRPGRALLHRDGAPVGGA</sequence>
<evidence type="ECO:0000313" key="2">
    <source>
        <dbReference type="Proteomes" id="UP000653480"/>
    </source>
</evidence>
<reference evidence="1" key="2">
    <citation type="submission" date="2020-09" db="EMBL/GenBank/DDBJ databases">
        <authorList>
            <person name="Sun Q."/>
            <person name="Zhou Y."/>
        </authorList>
    </citation>
    <scope>NUCLEOTIDE SEQUENCE</scope>
    <source>
        <strain evidence="1">CGMCC 4.7138</strain>
    </source>
</reference>
<proteinExistence type="predicted"/>
<accession>A0A8H9LDH7</accession>
<protein>
    <submittedName>
        <fullName evidence="1">Uncharacterized protein</fullName>
    </submittedName>
</protein>
<comment type="caution">
    <text evidence="1">The sequence shown here is derived from an EMBL/GenBank/DDBJ whole genome shotgun (WGS) entry which is preliminary data.</text>
</comment>
<name>A0A8H9LDH7_9ACTN</name>
<organism evidence="1 2">
    <name type="scientific">Microbispora bryophytorum</name>
    <dbReference type="NCBI Taxonomy" id="1460882"/>
    <lineage>
        <taxon>Bacteria</taxon>
        <taxon>Bacillati</taxon>
        <taxon>Actinomycetota</taxon>
        <taxon>Actinomycetes</taxon>
        <taxon>Streptosporangiales</taxon>
        <taxon>Streptosporangiaceae</taxon>
        <taxon>Microbispora</taxon>
    </lineage>
</organism>
<dbReference type="RefSeq" id="WP_263407723.1">
    <property type="nucleotide sequence ID" value="NZ_BMMN01000012.1"/>
</dbReference>
<keyword evidence="2" id="KW-1185">Reference proteome</keyword>